<accession>A0A1X7U9B9</accession>
<protein>
    <submittedName>
        <fullName evidence="1">Uncharacterized protein</fullName>
    </submittedName>
</protein>
<dbReference type="EnsemblMetazoa" id="Aqu2.1.24248_001">
    <property type="protein sequence ID" value="Aqu2.1.24248_001"/>
    <property type="gene ID" value="Aqu2.1.24248"/>
</dbReference>
<evidence type="ECO:0000313" key="1">
    <source>
        <dbReference type="EnsemblMetazoa" id="Aqu2.1.24248_001"/>
    </source>
</evidence>
<dbReference type="AlphaFoldDB" id="A0A1X7U9B9"/>
<proteinExistence type="predicted"/>
<dbReference type="InParanoid" id="A0A1X7U9B9"/>
<organism evidence="1">
    <name type="scientific">Amphimedon queenslandica</name>
    <name type="common">Sponge</name>
    <dbReference type="NCBI Taxonomy" id="400682"/>
    <lineage>
        <taxon>Eukaryota</taxon>
        <taxon>Metazoa</taxon>
        <taxon>Porifera</taxon>
        <taxon>Demospongiae</taxon>
        <taxon>Heteroscleromorpha</taxon>
        <taxon>Haplosclerida</taxon>
        <taxon>Niphatidae</taxon>
        <taxon>Amphimedon</taxon>
    </lineage>
</organism>
<reference evidence="1" key="1">
    <citation type="submission" date="2017-05" db="UniProtKB">
        <authorList>
            <consortium name="EnsemblMetazoa"/>
        </authorList>
    </citation>
    <scope>IDENTIFICATION</scope>
</reference>
<name>A0A1X7U9B9_AMPQE</name>
<sequence>MLQRFSNKWDSSYIDITSASEIRNGDKVTICEKISMKATELTLKGKALCSKLEKPSEADSCTLRSVFPSLSVSKQANSKAFDPLNDCIVTKEKRQKKG</sequence>